<evidence type="ECO:0000256" key="6">
    <source>
        <dbReference type="ARBA" id="ARBA00023136"/>
    </source>
</evidence>
<keyword evidence="3" id="KW-1003">Cell membrane</keyword>
<dbReference type="Proteomes" id="UP000198346">
    <property type="component" value="Unassembled WGS sequence"/>
</dbReference>
<proteinExistence type="inferred from homology"/>
<protein>
    <submittedName>
        <fullName evidence="7">Multisubunit sodium/proton antiporter, MrpE subunit</fullName>
    </submittedName>
</protein>
<evidence type="ECO:0000256" key="2">
    <source>
        <dbReference type="ARBA" id="ARBA00006228"/>
    </source>
</evidence>
<dbReference type="RefSeq" id="WP_089413174.1">
    <property type="nucleotide sequence ID" value="NZ_FZQA01000008.1"/>
</dbReference>
<keyword evidence="5" id="KW-1133">Transmembrane helix</keyword>
<name>A0A239PZV2_9PROT</name>
<dbReference type="EMBL" id="FZQA01000008">
    <property type="protein sequence ID" value="SNT75462.1"/>
    <property type="molecule type" value="Genomic_DNA"/>
</dbReference>
<keyword evidence="4" id="KW-0812">Transmembrane</keyword>
<reference evidence="7 8" key="1">
    <citation type="submission" date="2017-07" db="EMBL/GenBank/DDBJ databases">
        <authorList>
            <person name="Sun Z.S."/>
            <person name="Albrecht U."/>
            <person name="Echele G."/>
            <person name="Lee C.C."/>
        </authorList>
    </citation>
    <scope>NUCLEOTIDE SEQUENCE [LARGE SCALE GENOMIC DNA]</scope>
    <source>
        <strain evidence="7 8">CGMCC 1.12710</strain>
    </source>
</reference>
<evidence type="ECO:0000256" key="3">
    <source>
        <dbReference type="ARBA" id="ARBA00022475"/>
    </source>
</evidence>
<evidence type="ECO:0000256" key="1">
    <source>
        <dbReference type="ARBA" id="ARBA00004651"/>
    </source>
</evidence>
<dbReference type="GO" id="GO:0008324">
    <property type="term" value="F:monoatomic cation transmembrane transporter activity"/>
    <property type="evidence" value="ECO:0007669"/>
    <property type="project" value="InterPro"/>
</dbReference>
<comment type="subcellular location">
    <subcellularLocation>
        <location evidence="1">Cell membrane</location>
        <topology evidence="1">Multi-pass membrane protein</topology>
    </subcellularLocation>
</comment>
<dbReference type="OrthoDB" id="9807187at2"/>
<dbReference type="GO" id="GO:0005886">
    <property type="term" value="C:plasma membrane"/>
    <property type="evidence" value="ECO:0007669"/>
    <property type="project" value="UniProtKB-SubCell"/>
</dbReference>
<evidence type="ECO:0000256" key="5">
    <source>
        <dbReference type="ARBA" id="ARBA00022989"/>
    </source>
</evidence>
<organism evidence="7 8">
    <name type="scientific">Amphiplicatus metriothermophilus</name>
    <dbReference type="NCBI Taxonomy" id="1519374"/>
    <lineage>
        <taxon>Bacteria</taxon>
        <taxon>Pseudomonadati</taxon>
        <taxon>Pseudomonadota</taxon>
        <taxon>Alphaproteobacteria</taxon>
        <taxon>Parvularculales</taxon>
        <taxon>Parvularculaceae</taxon>
        <taxon>Amphiplicatus</taxon>
    </lineage>
</organism>
<evidence type="ECO:0000313" key="7">
    <source>
        <dbReference type="EMBL" id="SNT75462.1"/>
    </source>
</evidence>
<dbReference type="PANTHER" id="PTHR34584:SF1">
    <property type="entry name" value="NA(+)_H(+) ANTIPORTER SUBUNIT E1"/>
    <property type="match status" value="1"/>
</dbReference>
<evidence type="ECO:0000313" key="8">
    <source>
        <dbReference type="Proteomes" id="UP000198346"/>
    </source>
</evidence>
<keyword evidence="6" id="KW-0472">Membrane</keyword>
<accession>A0A239PZV2</accession>
<dbReference type="AlphaFoldDB" id="A0A239PZV2"/>
<gene>
    <name evidence="7" type="ORF">SAMN06297382_2752</name>
</gene>
<dbReference type="Pfam" id="PF01899">
    <property type="entry name" value="MNHE"/>
    <property type="match status" value="1"/>
</dbReference>
<evidence type="ECO:0000256" key="4">
    <source>
        <dbReference type="ARBA" id="ARBA00022692"/>
    </source>
</evidence>
<dbReference type="PANTHER" id="PTHR34584">
    <property type="entry name" value="NA(+)/H(+) ANTIPORTER SUBUNIT E1"/>
    <property type="match status" value="1"/>
</dbReference>
<comment type="similarity">
    <text evidence="2">Belongs to the CPA3 antiporters (TC 2.A.63) subunit E family.</text>
</comment>
<sequence>MGRVFILGLTLAAIWLLLSGYFDKPLLLGFGVASVATSLYLARRAGVVDEEGAPFGLFPRILGYWAWLGGEIAKANLAVARRALALEPKLSPRLIRVPMTQRTNAGRATFANSITLTPGTVSVDLEPDRILVHALADEFADEAGIAAIGARVAQAEGAGRRAVVAEGAQ</sequence>
<keyword evidence="8" id="KW-1185">Reference proteome</keyword>
<dbReference type="InterPro" id="IPR002758">
    <property type="entry name" value="Cation_antiport_E"/>
</dbReference>